<reference evidence="7" key="1">
    <citation type="submission" date="2019-08" db="EMBL/GenBank/DDBJ databases">
        <authorList>
            <person name="Kucharzyk K."/>
            <person name="Murdoch R.W."/>
            <person name="Higgins S."/>
            <person name="Loffler F."/>
        </authorList>
    </citation>
    <scope>NUCLEOTIDE SEQUENCE</scope>
</reference>
<evidence type="ECO:0000313" key="7">
    <source>
        <dbReference type="EMBL" id="MPL56177.1"/>
    </source>
</evidence>
<dbReference type="PANTHER" id="PTHR44688:SF16">
    <property type="entry name" value="DNA-BINDING TRANSCRIPTIONAL ACTIVATOR DEVR_DOSR"/>
    <property type="match status" value="1"/>
</dbReference>
<proteinExistence type="predicted"/>
<dbReference type="SUPFAM" id="SSF48452">
    <property type="entry name" value="TPR-like"/>
    <property type="match status" value="1"/>
</dbReference>
<dbReference type="InterPro" id="IPR036388">
    <property type="entry name" value="WH-like_DNA-bd_sf"/>
</dbReference>
<evidence type="ECO:0000256" key="4">
    <source>
        <dbReference type="SAM" id="Coils"/>
    </source>
</evidence>
<keyword evidence="5" id="KW-1133">Transmembrane helix</keyword>
<accession>A0A644SPF0</accession>
<keyword evidence="2" id="KW-0238">DNA-binding</keyword>
<protein>
    <recommendedName>
        <fullName evidence="6">HTH luxR-type domain-containing protein</fullName>
    </recommendedName>
</protein>
<sequence length="403" mass="47951">MREKLYLFIVLFSANLFCQNIIYEDISKEISKLNRSGRYVESQKRLSLLIEKNPTDIEKSHLILLLAQTYRSINDYNTALKYLKEAKANSEHSSEKVKSEIQAEFAFVYFDNHQYEESEKIMHKIALENYKSLSTIDMAYLIMQQGYVSYLKKNYSDSEKRYKQSIALMRKSNSCDLPVVHGKQIELLGKIGKLYEAEKIYEESMKIAESCKIIKYQMYVTDEYKKVLIRLKNPKAILYIQKYDSLNAQFDRDHKLSLMYIENIEQEQKSKKTLQNKDFIKSIIYGLSVILFLIIIYIITKKNKKTNLEKQKIEEELVKMKEQLSQYLQVEHFSSSEQKNFYHEKLTERQIELISYLEKGYSNKEIADKMFITEATVKYHIKNIYEILELKNRKEFFAKKVKI</sequence>
<keyword evidence="1" id="KW-0805">Transcription regulation</keyword>
<name>A0A644SPF0_9ZZZZ</name>
<keyword evidence="5" id="KW-0812">Transmembrane</keyword>
<keyword evidence="4" id="KW-0175">Coiled coil</keyword>
<gene>
    <name evidence="7" type="ORF">SDC9_01659</name>
</gene>
<dbReference type="GO" id="GO:0003677">
    <property type="term" value="F:DNA binding"/>
    <property type="evidence" value="ECO:0007669"/>
    <property type="project" value="UniProtKB-KW"/>
</dbReference>
<evidence type="ECO:0000256" key="1">
    <source>
        <dbReference type="ARBA" id="ARBA00023015"/>
    </source>
</evidence>
<dbReference type="PROSITE" id="PS50043">
    <property type="entry name" value="HTH_LUXR_2"/>
    <property type="match status" value="1"/>
</dbReference>
<dbReference type="InterPro" id="IPR019734">
    <property type="entry name" value="TPR_rpt"/>
</dbReference>
<dbReference type="Gene3D" id="1.25.40.10">
    <property type="entry name" value="Tetratricopeptide repeat domain"/>
    <property type="match status" value="2"/>
</dbReference>
<dbReference type="InterPro" id="IPR011990">
    <property type="entry name" value="TPR-like_helical_dom_sf"/>
</dbReference>
<keyword evidence="3" id="KW-0804">Transcription</keyword>
<dbReference type="PRINTS" id="PR00038">
    <property type="entry name" value="HTHLUXR"/>
</dbReference>
<dbReference type="Pfam" id="PF00196">
    <property type="entry name" value="GerE"/>
    <property type="match status" value="1"/>
</dbReference>
<evidence type="ECO:0000256" key="5">
    <source>
        <dbReference type="SAM" id="Phobius"/>
    </source>
</evidence>
<evidence type="ECO:0000259" key="6">
    <source>
        <dbReference type="PROSITE" id="PS50043"/>
    </source>
</evidence>
<feature type="transmembrane region" description="Helical" evidence="5">
    <location>
        <begin position="279"/>
        <end position="300"/>
    </location>
</feature>
<evidence type="ECO:0000256" key="3">
    <source>
        <dbReference type="ARBA" id="ARBA00023163"/>
    </source>
</evidence>
<dbReference type="Gene3D" id="1.10.10.10">
    <property type="entry name" value="Winged helix-like DNA-binding domain superfamily/Winged helix DNA-binding domain"/>
    <property type="match status" value="1"/>
</dbReference>
<keyword evidence="5" id="KW-0472">Membrane</keyword>
<dbReference type="AlphaFoldDB" id="A0A644SPF0"/>
<dbReference type="SUPFAM" id="SSF46894">
    <property type="entry name" value="C-terminal effector domain of the bipartite response regulators"/>
    <property type="match status" value="1"/>
</dbReference>
<organism evidence="7">
    <name type="scientific">bioreactor metagenome</name>
    <dbReference type="NCBI Taxonomy" id="1076179"/>
    <lineage>
        <taxon>unclassified sequences</taxon>
        <taxon>metagenomes</taxon>
        <taxon>ecological metagenomes</taxon>
    </lineage>
</organism>
<comment type="caution">
    <text evidence="7">The sequence shown here is derived from an EMBL/GenBank/DDBJ whole genome shotgun (WGS) entry which is preliminary data.</text>
</comment>
<dbReference type="InterPro" id="IPR016032">
    <property type="entry name" value="Sig_transdc_resp-reg_C-effctor"/>
</dbReference>
<dbReference type="GO" id="GO:0006355">
    <property type="term" value="P:regulation of DNA-templated transcription"/>
    <property type="evidence" value="ECO:0007669"/>
    <property type="project" value="InterPro"/>
</dbReference>
<feature type="domain" description="HTH luxR-type" evidence="6">
    <location>
        <begin position="339"/>
        <end position="403"/>
    </location>
</feature>
<dbReference type="CDD" id="cd06170">
    <property type="entry name" value="LuxR_C_like"/>
    <property type="match status" value="1"/>
</dbReference>
<feature type="coiled-coil region" evidence="4">
    <location>
        <begin position="303"/>
        <end position="330"/>
    </location>
</feature>
<dbReference type="SMART" id="SM00421">
    <property type="entry name" value="HTH_LUXR"/>
    <property type="match status" value="1"/>
</dbReference>
<dbReference type="InterPro" id="IPR000792">
    <property type="entry name" value="Tscrpt_reg_LuxR_C"/>
</dbReference>
<evidence type="ECO:0000256" key="2">
    <source>
        <dbReference type="ARBA" id="ARBA00023125"/>
    </source>
</evidence>
<dbReference type="EMBL" id="VSSQ01000002">
    <property type="protein sequence ID" value="MPL56177.1"/>
    <property type="molecule type" value="Genomic_DNA"/>
</dbReference>
<dbReference type="PANTHER" id="PTHR44688">
    <property type="entry name" value="DNA-BINDING TRANSCRIPTIONAL ACTIVATOR DEVR_DOSR"/>
    <property type="match status" value="1"/>
</dbReference>
<dbReference type="SMART" id="SM00028">
    <property type="entry name" value="TPR"/>
    <property type="match status" value="3"/>
</dbReference>